<reference evidence="11" key="1">
    <citation type="submission" date="2014-07" db="EMBL/GenBank/DDBJ databases">
        <authorList>
            <person name="Hornung V.Bastian."/>
        </authorList>
    </citation>
    <scope>NUCLEOTIDE SEQUENCE</scope>
    <source>
        <strain evidence="11">PCE-S</strain>
    </source>
</reference>
<keyword evidence="6" id="KW-0564">Palmitate</keyword>
<dbReference type="PANTHER" id="PTHR35789:SF1">
    <property type="entry name" value="SPORE GERMINATION PROTEIN B3"/>
    <property type="match status" value="1"/>
</dbReference>
<dbReference type="Pfam" id="PF25198">
    <property type="entry name" value="Spore_GerAC_N"/>
    <property type="match status" value="1"/>
</dbReference>
<dbReference type="NCBIfam" id="TIGR02887">
    <property type="entry name" value="spore_ger_x_C"/>
    <property type="match status" value="1"/>
</dbReference>
<evidence type="ECO:0000259" key="10">
    <source>
        <dbReference type="Pfam" id="PF25198"/>
    </source>
</evidence>
<feature type="region of interest" description="Disordered" evidence="8">
    <location>
        <begin position="392"/>
        <end position="413"/>
    </location>
</feature>
<evidence type="ECO:0000256" key="7">
    <source>
        <dbReference type="ARBA" id="ARBA00023288"/>
    </source>
</evidence>
<evidence type="ECO:0000256" key="2">
    <source>
        <dbReference type="ARBA" id="ARBA00007886"/>
    </source>
</evidence>
<dbReference type="AlphaFoldDB" id="A0A098AUJ7"/>
<evidence type="ECO:0000256" key="8">
    <source>
        <dbReference type="SAM" id="MobiDB-lite"/>
    </source>
</evidence>
<keyword evidence="5" id="KW-0472">Membrane</keyword>
<dbReference type="InterPro" id="IPR057336">
    <property type="entry name" value="GerAC_N"/>
</dbReference>
<dbReference type="GO" id="GO:0016020">
    <property type="term" value="C:membrane"/>
    <property type="evidence" value="ECO:0007669"/>
    <property type="project" value="UniProtKB-SubCell"/>
</dbReference>
<dbReference type="RefSeq" id="WP_005815020.1">
    <property type="nucleotide sequence ID" value="NZ_CABKQQ010000054.1"/>
</dbReference>
<evidence type="ECO:0000256" key="6">
    <source>
        <dbReference type="ARBA" id="ARBA00023139"/>
    </source>
</evidence>
<evidence type="ECO:0000256" key="4">
    <source>
        <dbReference type="ARBA" id="ARBA00022729"/>
    </source>
</evidence>
<dbReference type="GO" id="GO:0009847">
    <property type="term" value="P:spore germination"/>
    <property type="evidence" value="ECO:0007669"/>
    <property type="project" value="InterPro"/>
</dbReference>
<comment type="subcellular location">
    <subcellularLocation>
        <location evidence="1">Membrane</location>
        <topology evidence="1">Lipid-anchor</topology>
    </subcellularLocation>
</comment>
<dbReference type="PANTHER" id="PTHR35789">
    <property type="entry name" value="SPORE GERMINATION PROTEIN B3"/>
    <property type="match status" value="1"/>
</dbReference>
<dbReference type="Gene3D" id="3.30.300.210">
    <property type="entry name" value="Nutrient germinant receptor protein C, domain 3"/>
    <property type="match status" value="1"/>
</dbReference>
<evidence type="ECO:0000256" key="1">
    <source>
        <dbReference type="ARBA" id="ARBA00004635"/>
    </source>
</evidence>
<evidence type="ECO:0000259" key="9">
    <source>
        <dbReference type="Pfam" id="PF05504"/>
    </source>
</evidence>
<organism evidence="11">
    <name type="scientific">Desulfitobacterium hafniense</name>
    <name type="common">Desulfitobacterium frappieri</name>
    <dbReference type="NCBI Taxonomy" id="49338"/>
    <lineage>
        <taxon>Bacteria</taxon>
        <taxon>Bacillati</taxon>
        <taxon>Bacillota</taxon>
        <taxon>Clostridia</taxon>
        <taxon>Eubacteriales</taxon>
        <taxon>Desulfitobacteriaceae</taxon>
        <taxon>Desulfitobacterium</taxon>
    </lineage>
</organism>
<evidence type="ECO:0000256" key="3">
    <source>
        <dbReference type="ARBA" id="ARBA00022544"/>
    </source>
</evidence>
<dbReference type="PROSITE" id="PS51257">
    <property type="entry name" value="PROKAR_LIPOPROTEIN"/>
    <property type="match status" value="1"/>
</dbReference>
<proteinExistence type="inferred from homology"/>
<dbReference type="InterPro" id="IPR038501">
    <property type="entry name" value="Spore_GerAC_C_sf"/>
</dbReference>
<dbReference type="InterPro" id="IPR008844">
    <property type="entry name" value="Spore_GerAC-like"/>
</dbReference>
<keyword evidence="7" id="KW-0449">Lipoprotein</keyword>
<sequence length="413" mass="46100">METPQKKFFPLRLTLVLLLIMGVLLLGGCGGKREIDELAYMLGIGIDQGKEEGTYLVTMQIAEPKTSGGGAAELENWTISMETKSLSTIMEQAAEAFSKQPFAGTVRVIVLGEDLAGAGINEALDYFQRFYEFRRTIYLLVAKGQARDIMEAELRTKQIPSLNLFDTIEGQSRQSVFPITRLGHYLTVLGRESQNPIIPRVEKIQPGEHGLFYSDKEGEEILIHESAVFEGGKCVAKLNDQETKGYLWLDNEIESRVLEGEDGDGVTVTAWVLNSKTKYKVENIDGKMGIKFNIKTTVSINEILGKGEQADIYRWQQFIKELQPLMAQAIQEECEAAVAKSKEQGLDFIGIGRKIEIKNPKYWREIKENWPQGIKDIPVAYDINVKIEHSGLARNSPVSPQENGAKGGSHTLQ</sequence>
<keyword evidence="4" id="KW-0732">Signal</keyword>
<gene>
    <name evidence="11" type="ORF">DPCES_0212</name>
</gene>
<evidence type="ECO:0000256" key="5">
    <source>
        <dbReference type="ARBA" id="ARBA00023136"/>
    </source>
</evidence>
<dbReference type="PATRIC" id="fig|49338.4.peg.226"/>
<comment type="similarity">
    <text evidence="2">Belongs to the GerABKC lipoprotein family.</text>
</comment>
<dbReference type="InterPro" id="IPR046953">
    <property type="entry name" value="Spore_GerAC-like_C"/>
</dbReference>
<protein>
    <submittedName>
        <fullName evidence="11">Germination protein, Ger(X)C</fullName>
    </submittedName>
</protein>
<feature type="domain" description="Spore germination protein N-terminal" evidence="10">
    <location>
        <begin position="32"/>
        <end position="202"/>
    </location>
</feature>
<keyword evidence="3" id="KW-0309">Germination</keyword>
<accession>A0A098AUJ7</accession>
<evidence type="ECO:0000313" key="11">
    <source>
        <dbReference type="EMBL" id="CDX00099.1"/>
    </source>
</evidence>
<dbReference type="EMBL" id="LK996017">
    <property type="protein sequence ID" value="CDX00099.1"/>
    <property type="molecule type" value="Genomic_DNA"/>
</dbReference>
<dbReference type="Pfam" id="PF05504">
    <property type="entry name" value="Spore_GerAC"/>
    <property type="match status" value="1"/>
</dbReference>
<name>A0A098AUJ7_DESHA</name>
<feature type="domain" description="Spore germination GerAC-like C-terminal" evidence="9">
    <location>
        <begin position="226"/>
        <end position="391"/>
    </location>
</feature>